<dbReference type="Pfam" id="PF00497">
    <property type="entry name" value="SBP_bac_3"/>
    <property type="match status" value="1"/>
</dbReference>
<sequence length="255" mass="28405">MKTIAAFLLACALPTLAWSACSKPMSVAVEDWPPYSQIDAQGRPAGLDIELLQAIFREAGCTLVFHQDIPRQRRHLMHKEGQLDVLFAASPTPERQRYSWFTVAYRPETIGLFARADDAARFAGIRSFSDVLSRRIGLLAPNSGWYGDDYGRYLADMKASGLVQHFETFDQGIRMLKANRADLILGDVGAIVYEAQRVVRTPVKQLGFVPNQAPVHLMLSKASVSEADLRTVDAAIRRLEANGTLKRLRARYGLN</sequence>
<evidence type="ECO:0000313" key="4">
    <source>
        <dbReference type="EMBL" id="GLS05005.1"/>
    </source>
</evidence>
<dbReference type="InterPro" id="IPR001638">
    <property type="entry name" value="Solute-binding_3/MltF_N"/>
</dbReference>
<gene>
    <name evidence="4" type="ORF">GCM10007860_21550</name>
</gene>
<evidence type="ECO:0000256" key="1">
    <source>
        <dbReference type="ARBA" id="ARBA00022729"/>
    </source>
</evidence>
<proteinExistence type="predicted"/>
<name>A0ABQ6BSM4_9NEIS</name>
<evidence type="ECO:0000256" key="2">
    <source>
        <dbReference type="SAM" id="SignalP"/>
    </source>
</evidence>
<dbReference type="SUPFAM" id="SSF53850">
    <property type="entry name" value="Periplasmic binding protein-like II"/>
    <property type="match status" value="1"/>
</dbReference>
<dbReference type="EMBL" id="BSOZ01000032">
    <property type="protein sequence ID" value="GLS05005.1"/>
    <property type="molecule type" value="Genomic_DNA"/>
</dbReference>
<dbReference type="Proteomes" id="UP001156836">
    <property type="component" value="Unassembled WGS sequence"/>
</dbReference>
<feature type="signal peptide" evidence="2">
    <location>
        <begin position="1"/>
        <end position="17"/>
    </location>
</feature>
<dbReference type="PANTHER" id="PTHR35936">
    <property type="entry name" value="MEMBRANE-BOUND LYTIC MUREIN TRANSGLYCOSYLASE F"/>
    <property type="match status" value="1"/>
</dbReference>
<keyword evidence="1 2" id="KW-0732">Signal</keyword>
<evidence type="ECO:0000259" key="3">
    <source>
        <dbReference type="SMART" id="SM00062"/>
    </source>
</evidence>
<dbReference type="SMART" id="SM00062">
    <property type="entry name" value="PBPb"/>
    <property type="match status" value="1"/>
</dbReference>
<dbReference type="RefSeq" id="WP_040431372.1">
    <property type="nucleotide sequence ID" value="NZ_BSOZ01000032.1"/>
</dbReference>
<evidence type="ECO:0000313" key="5">
    <source>
        <dbReference type="Proteomes" id="UP001156836"/>
    </source>
</evidence>
<dbReference type="PANTHER" id="PTHR35936:SF19">
    <property type="entry name" value="AMINO-ACID-BINDING PROTEIN YXEM-RELATED"/>
    <property type="match status" value="1"/>
</dbReference>
<dbReference type="PROSITE" id="PS51257">
    <property type="entry name" value="PROKAR_LIPOPROTEIN"/>
    <property type="match status" value="1"/>
</dbReference>
<accession>A0ABQ6BSM4</accession>
<comment type="caution">
    <text evidence="4">The sequence shown here is derived from an EMBL/GenBank/DDBJ whole genome shotgun (WGS) entry which is preliminary data.</text>
</comment>
<keyword evidence="5" id="KW-1185">Reference proteome</keyword>
<feature type="domain" description="Solute-binding protein family 3/N-terminal" evidence="3">
    <location>
        <begin position="24"/>
        <end position="255"/>
    </location>
</feature>
<protein>
    <submittedName>
        <fullName evidence="4">Periplasmic solute-binding protein</fullName>
    </submittedName>
</protein>
<organism evidence="4 5">
    <name type="scientific">Chitiniphilus shinanonensis</name>
    <dbReference type="NCBI Taxonomy" id="553088"/>
    <lineage>
        <taxon>Bacteria</taxon>
        <taxon>Pseudomonadati</taxon>
        <taxon>Pseudomonadota</taxon>
        <taxon>Betaproteobacteria</taxon>
        <taxon>Neisseriales</taxon>
        <taxon>Chitinibacteraceae</taxon>
        <taxon>Chitiniphilus</taxon>
    </lineage>
</organism>
<reference evidence="5" key="1">
    <citation type="journal article" date="2019" name="Int. J. Syst. Evol. Microbiol.">
        <title>The Global Catalogue of Microorganisms (GCM) 10K type strain sequencing project: providing services to taxonomists for standard genome sequencing and annotation.</title>
        <authorList>
            <consortium name="The Broad Institute Genomics Platform"/>
            <consortium name="The Broad Institute Genome Sequencing Center for Infectious Disease"/>
            <person name="Wu L."/>
            <person name="Ma J."/>
        </authorList>
    </citation>
    <scope>NUCLEOTIDE SEQUENCE [LARGE SCALE GENOMIC DNA]</scope>
    <source>
        <strain evidence="5">NBRC 104970</strain>
    </source>
</reference>
<feature type="chain" id="PRO_5045122732" evidence="2">
    <location>
        <begin position="18"/>
        <end position="255"/>
    </location>
</feature>
<dbReference type="Gene3D" id="3.40.190.10">
    <property type="entry name" value="Periplasmic binding protein-like II"/>
    <property type="match status" value="2"/>
</dbReference>